<accession>A0A061E9A6</accession>
<evidence type="ECO:0000256" key="1">
    <source>
        <dbReference type="SAM" id="MobiDB-lite"/>
    </source>
</evidence>
<dbReference type="Proteomes" id="UP000026915">
    <property type="component" value="Chromosome 2"/>
</dbReference>
<proteinExistence type="predicted"/>
<dbReference type="InParanoid" id="A0A061E9A6"/>
<organism evidence="2 3">
    <name type="scientific">Theobroma cacao</name>
    <name type="common">Cacao</name>
    <name type="synonym">Cocoa</name>
    <dbReference type="NCBI Taxonomy" id="3641"/>
    <lineage>
        <taxon>Eukaryota</taxon>
        <taxon>Viridiplantae</taxon>
        <taxon>Streptophyta</taxon>
        <taxon>Embryophyta</taxon>
        <taxon>Tracheophyta</taxon>
        <taxon>Spermatophyta</taxon>
        <taxon>Magnoliopsida</taxon>
        <taxon>eudicotyledons</taxon>
        <taxon>Gunneridae</taxon>
        <taxon>Pentapetalae</taxon>
        <taxon>rosids</taxon>
        <taxon>malvids</taxon>
        <taxon>Malvales</taxon>
        <taxon>Malvaceae</taxon>
        <taxon>Byttnerioideae</taxon>
        <taxon>Theobroma</taxon>
    </lineage>
</organism>
<dbReference type="Gramene" id="EOY00962">
    <property type="protein sequence ID" value="EOY00962"/>
    <property type="gene ID" value="TCM_010863"/>
</dbReference>
<sequence>MPNEPKFVISHKEEKEEKKKYKILTTSQGFQGKWMVLRIENEDLELDGKKEGQEGTEKRERERGCPRHGETATCTYM</sequence>
<keyword evidence="3" id="KW-1185">Reference proteome</keyword>
<gene>
    <name evidence="2" type="ORF">TCM_010863</name>
</gene>
<evidence type="ECO:0000313" key="2">
    <source>
        <dbReference type="EMBL" id="EOY00962.1"/>
    </source>
</evidence>
<name>A0A061E9A6_THECC</name>
<reference evidence="2 3" key="1">
    <citation type="journal article" date="2013" name="Genome Biol.">
        <title>The genome sequence of the most widely cultivated cacao type and its use to identify candidate genes regulating pod color.</title>
        <authorList>
            <person name="Motamayor J.C."/>
            <person name="Mockaitis K."/>
            <person name="Schmutz J."/>
            <person name="Haiminen N."/>
            <person name="Iii D.L."/>
            <person name="Cornejo O."/>
            <person name="Findley S.D."/>
            <person name="Zheng P."/>
            <person name="Utro F."/>
            <person name="Royaert S."/>
            <person name="Saski C."/>
            <person name="Jenkins J."/>
            <person name="Podicheti R."/>
            <person name="Zhao M."/>
            <person name="Scheffler B.E."/>
            <person name="Stack J.C."/>
            <person name="Feltus F.A."/>
            <person name="Mustiga G.M."/>
            <person name="Amores F."/>
            <person name="Phillips W."/>
            <person name="Marelli J.P."/>
            <person name="May G.D."/>
            <person name="Shapiro H."/>
            <person name="Ma J."/>
            <person name="Bustamante C.D."/>
            <person name="Schnell R.J."/>
            <person name="Main D."/>
            <person name="Gilbert D."/>
            <person name="Parida L."/>
            <person name="Kuhn D.N."/>
        </authorList>
    </citation>
    <scope>NUCLEOTIDE SEQUENCE [LARGE SCALE GENOMIC DNA]</scope>
    <source>
        <strain evidence="3">cv. Matina 1-6</strain>
    </source>
</reference>
<feature type="compositionally biased region" description="Basic and acidic residues" evidence="1">
    <location>
        <begin position="47"/>
        <end position="70"/>
    </location>
</feature>
<dbReference type="HOGENOM" id="CLU_2643012_0_0_1"/>
<evidence type="ECO:0000313" key="3">
    <source>
        <dbReference type="Proteomes" id="UP000026915"/>
    </source>
</evidence>
<feature type="region of interest" description="Disordered" evidence="1">
    <location>
        <begin position="47"/>
        <end position="77"/>
    </location>
</feature>
<protein>
    <submittedName>
        <fullName evidence="2">Uncharacterized protein</fullName>
    </submittedName>
</protein>
<dbReference type="AlphaFoldDB" id="A0A061E9A6"/>
<dbReference type="EMBL" id="CM001880">
    <property type="protein sequence ID" value="EOY00962.1"/>
    <property type="molecule type" value="Genomic_DNA"/>
</dbReference>